<reference evidence="4 5" key="1">
    <citation type="journal article" date="2018" name="Mycol. Prog.">
        <title>Coniella lustricola, a new species from submerged detritus.</title>
        <authorList>
            <person name="Raudabaugh D.B."/>
            <person name="Iturriaga T."/>
            <person name="Carver A."/>
            <person name="Mondo S."/>
            <person name="Pangilinan J."/>
            <person name="Lipzen A."/>
            <person name="He G."/>
            <person name="Amirebrahimi M."/>
            <person name="Grigoriev I.V."/>
            <person name="Miller A.N."/>
        </authorList>
    </citation>
    <scope>NUCLEOTIDE SEQUENCE [LARGE SCALE GENOMIC DNA]</scope>
    <source>
        <strain evidence="4 5">B22-T-1</strain>
    </source>
</reference>
<dbReference type="PANTHER" id="PTHR45694">
    <property type="entry name" value="GLUTAREDOXIN 2"/>
    <property type="match status" value="1"/>
</dbReference>
<dbReference type="STRING" id="2025994.A0A2T3A2R1"/>
<accession>A0A2T3A2R1</accession>
<keyword evidence="1" id="KW-1015">Disulfide bond</keyword>
<dbReference type="InterPro" id="IPR011767">
    <property type="entry name" value="GLR_AS"/>
</dbReference>
<keyword evidence="2" id="KW-0676">Redox-active center</keyword>
<dbReference type="InterPro" id="IPR014025">
    <property type="entry name" value="Glutaredoxin_subgr"/>
</dbReference>
<organism evidence="4 5">
    <name type="scientific">Coniella lustricola</name>
    <dbReference type="NCBI Taxonomy" id="2025994"/>
    <lineage>
        <taxon>Eukaryota</taxon>
        <taxon>Fungi</taxon>
        <taxon>Dikarya</taxon>
        <taxon>Ascomycota</taxon>
        <taxon>Pezizomycotina</taxon>
        <taxon>Sordariomycetes</taxon>
        <taxon>Sordariomycetidae</taxon>
        <taxon>Diaporthales</taxon>
        <taxon>Schizoparmaceae</taxon>
        <taxon>Coniella</taxon>
    </lineage>
</organism>
<proteinExistence type="predicted"/>
<evidence type="ECO:0000313" key="4">
    <source>
        <dbReference type="EMBL" id="PSR81796.1"/>
    </source>
</evidence>
<evidence type="ECO:0000313" key="5">
    <source>
        <dbReference type="Proteomes" id="UP000241462"/>
    </source>
</evidence>
<gene>
    <name evidence="4" type="ORF">BD289DRAFT_484238</name>
</gene>
<name>A0A2T3A2R1_9PEZI</name>
<dbReference type="PRINTS" id="PR00160">
    <property type="entry name" value="GLUTAREDOXIN"/>
</dbReference>
<evidence type="ECO:0000256" key="1">
    <source>
        <dbReference type="ARBA" id="ARBA00023157"/>
    </source>
</evidence>
<dbReference type="Pfam" id="PF00462">
    <property type="entry name" value="Glutaredoxin"/>
    <property type="match status" value="1"/>
</dbReference>
<keyword evidence="5" id="KW-1185">Reference proteome</keyword>
<dbReference type="InterPro" id="IPR017937">
    <property type="entry name" value="Thioredoxin_CS"/>
</dbReference>
<sequence length="108" mass="11589">MSSAKSKAELLIKENPVMVFSKSYCPYCRATKKTLQNIGANFKVYELNEESDGAAIQDALETEVPAAEGQRSVPNIFIGGEHIGGNDSLQSLSTNDLKAKLQKVGALA</sequence>
<dbReference type="GO" id="GO:0034599">
    <property type="term" value="P:cellular response to oxidative stress"/>
    <property type="evidence" value="ECO:0007669"/>
    <property type="project" value="TreeGrafter"/>
</dbReference>
<dbReference type="PROSITE" id="PS00194">
    <property type="entry name" value="THIOREDOXIN_1"/>
    <property type="match status" value="1"/>
</dbReference>
<dbReference type="GO" id="GO:0005737">
    <property type="term" value="C:cytoplasm"/>
    <property type="evidence" value="ECO:0007669"/>
    <property type="project" value="TreeGrafter"/>
</dbReference>
<protein>
    <submittedName>
        <fullName evidence="4">Thioredoxin-like protein</fullName>
    </submittedName>
</protein>
<dbReference type="PANTHER" id="PTHR45694:SF18">
    <property type="entry name" value="GLUTAREDOXIN-1-RELATED"/>
    <property type="match status" value="1"/>
</dbReference>
<dbReference type="PROSITE" id="PS51354">
    <property type="entry name" value="GLUTAREDOXIN_2"/>
    <property type="match status" value="1"/>
</dbReference>
<dbReference type="EMBL" id="KZ678494">
    <property type="protein sequence ID" value="PSR81796.1"/>
    <property type="molecule type" value="Genomic_DNA"/>
</dbReference>
<dbReference type="SUPFAM" id="SSF52833">
    <property type="entry name" value="Thioredoxin-like"/>
    <property type="match status" value="1"/>
</dbReference>
<dbReference type="GO" id="GO:0005634">
    <property type="term" value="C:nucleus"/>
    <property type="evidence" value="ECO:0007669"/>
    <property type="project" value="TreeGrafter"/>
</dbReference>
<evidence type="ECO:0000259" key="3">
    <source>
        <dbReference type="Pfam" id="PF00462"/>
    </source>
</evidence>
<dbReference type="GO" id="GO:0015038">
    <property type="term" value="F:glutathione disulfide oxidoreductase activity"/>
    <property type="evidence" value="ECO:0007669"/>
    <property type="project" value="TreeGrafter"/>
</dbReference>
<dbReference type="Proteomes" id="UP000241462">
    <property type="component" value="Unassembled WGS sequence"/>
</dbReference>
<evidence type="ECO:0000256" key="2">
    <source>
        <dbReference type="ARBA" id="ARBA00023284"/>
    </source>
</evidence>
<dbReference type="InParanoid" id="A0A2T3A2R1"/>
<dbReference type="OrthoDB" id="418495at2759"/>
<dbReference type="PROSITE" id="PS00195">
    <property type="entry name" value="GLUTAREDOXIN_1"/>
    <property type="match status" value="1"/>
</dbReference>
<dbReference type="FunCoup" id="A0A2T3A2R1">
    <property type="interactions" value="677"/>
</dbReference>
<dbReference type="Gene3D" id="3.40.30.10">
    <property type="entry name" value="Glutaredoxin"/>
    <property type="match status" value="1"/>
</dbReference>
<dbReference type="InterPro" id="IPR036249">
    <property type="entry name" value="Thioredoxin-like_sf"/>
</dbReference>
<feature type="domain" description="Glutaredoxin" evidence="3">
    <location>
        <begin position="17"/>
        <end position="83"/>
    </location>
</feature>
<dbReference type="CDD" id="cd03419">
    <property type="entry name" value="GRX_GRXh_1_2_like"/>
    <property type="match status" value="1"/>
</dbReference>
<dbReference type="InterPro" id="IPR002109">
    <property type="entry name" value="Glutaredoxin"/>
</dbReference>
<dbReference type="AlphaFoldDB" id="A0A2T3A2R1"/>